<dbReference type="EnsemblPlants" id="LPERR01G35470.1">
    <property type="protein sequence ID" value="LPERR01G35470.1"/>
    <property type="gene ID" value="LPERR01G35470"/>
</dbReference>
<evidence type="ECO:0000256" key="1">
    <source>
        <dbReference type="SAM" id="MobiDB-lite"/>
    </source>
</evidence>
<reference evidence="3" key="3">
    <citation type="submission" date="2015-04" db="UniProtKB">
        <authorList>
            <consortium name="EnsemblPlants"/>
        </authorList>
    </citation>
    <scope>IDENTIFICATION</scope>
</reference>
<dbReference type="InterPro" id="IPR011009">
    <property type="entry name" value="Kinase-like_dom_sf"/>
</dbReference>
<keyword evidence="4" id="KW-1185">Reference proteome</keyword>
<evidence type="ECO:0000313" key="3">
    <source>
        <dbReference type="EnsemblPlants" id="LPERR01G35470.1"/>
    </source>
</evidence>
<feature type="compositionally biased region" description="Low complexity" evidence="1">
    <location>
        <begin position="38"/>
        <end position="55"/>
    </location>
</feature>
<dbReference type="InterPro" id="IPR004147">
    <property type="entry name" value="ABC1_dom"/>
</dbReference>
<dbReference type="Proteomes" id="UP000032180">
    <property type="component" value="Chromosome 1"/>
</dbReference>
<dbReference type="CDD" id="cd05121">
    <property type="entry name" value="ABC1_ADCK3-like"/>
    <property type="match status" value="1"/>
</dbReference>
<proteinExistence type="predicted"/>
<feature type="domain" description="ABC1 atypical kinase-like" evidence="2">
    <location>
        <begin position="295"/>
        <end position="529"/>
    </location>
</feature>
<dbReference type="eggNOG" id="KOG1235">
    <property type="taxonomic scope" value="Eukaryota"/>
</dbReference>
<dbReference type="AlphaFoldDB" id="A0A0D9V966"/>
<accession>A0A0D9V966</accession>
<evidence type="ECO:0000313" key="4">
    <source>
        <dbReference type="Proteomes" id="UP000032180"/>
    </source>
</evidence>
<dbReference type="SUPFAM" id="SSF56112">
    <property type="entry name" value="Protein kinase-like (PK-like)"/>
    <property type="match status" value="1"/>
</dbReference>
<dbReference type="STRING" id="77586.A0A0D9V966"/>
<dbReference type="Pfam" id="PF03109">
    <property type="entry name" value="ABC1"/>
    <property type="match status" value="1"/>
</dbReference>
<evidence type="ECO:0000259" key="2">
    <source>
        <dbReference type="Pfam" id="PF03109"/>
    </source>
</evidence>
<reference evidence="4" key="2">
    <citation type="submission" date="2013-12" db="EMBL/GenBank/DDBJ databases">
        <authorList>
            <person name="Yu Y."/>
            <person name="Lee S."/>
            <person name="de Baynast K."/>
            <person name="Wissotski M."/>
            <person name="Liu L."/>
            <person name="Talag J."/>
            <person name="Goicoechea J."/>
            <person name="Angelova A."/>
            <person name="Jetty R."/>
            <person name="Kudrna D."/>
            <person name="Golser W."/>
            <person name="Rivera L."/>
            <person name="Zhang J."/>
            <person name="Wing R."/>
        </authorList>
    </citation>
    <scope>NUCLEOTIDE SEQUENCE</scope>
</reference>
<feature type="region of interest" description="Disordered" evidence="1">
    <location>
        <begin position="15"/>
        <end position="60"/>
    </location>
</feature>
<name>A0A0D9V966_9ORYZ</name>
<organism evidence="3 4">
    <name type="scientific">Leersia perrieri</name>
    <dbReference type="NCBI Taxonomy" id="77586"/>
    <lineage>
        <taxon>Eukaryota</taxon>
        <taxon>Viridiplantae</taxon>
        <taxon>Streptophyta</taxon>
        <taxon>Embryophyta</taxon>
        <taxon>Tracheophyta</taxon>
        <taxon>Spermatophyta</taxon>
        <taxon>Magnoliopsida</taxon>
        <taxon>Liliopsida</taxon>
        <taxon>Poales</taxon>
        <taxon>Poaceae</taxon>
        <taxon>BOP clade</taxon>
        <taxon>Oryzoideae</taxon>
        <taxon>Oryzeae</taxon>
        <taxon>Oryzinae</taxon>
        <taxon>Leersia</taxon>
    </lineage>
</organism>
<dbReference type="PANTHER" id="PTHR43173">
    <property type="entry name" value="ABC1 FAMILY PROTEIN"/>
    <property type="match status" value="1"/>
</dbReference>
<dbReference type="InterPro" id="IPR051130">
    <property type="entry name" value="Mito_struct-func_regulator"/>
</dbReference>
<dbReference type="Gramene" id="LPERR01G35470.1">
    <property type="protein sequence ID" value="LPERR01G35470.1"/>
    <property type="gene ID" value="LPERR01G35470"/>
</dbReference>
<sequence>MVQVKRTGSTVYATTRRGSIYSERRRRRRSNSPIWADAARASSGAGSAPPRASAVRPRRPSSWRLAAAANILESSGYKRGRGHPSACRTNLKAIQIKSTPSILPLAPEAIVLASTRSTSSTFRGPCAVQNLARVRTRRRREPQIVSRRAAPWRARPHIPNSPPNQAYSDIPFPSSLCPPWARERRREQAAMPLVMAKLQDIGDRITDRLRPWSRSAEFWVRAADIYTSYKVCQLRAGFVKDEEEREAMWEQQHELGAQKMYSLCSELGGLFLKAAQILGKPDLAPMAWVKRLVTLCDKAPATPIDVVRDVVEKQFGKSFDDIFECFDVEPVGSASIAQVHRARLRLSKTDVAVKVQHPGAEKLMMVDIRNMQALALFLQKYDINFDLYSATKEMEKQICYEFDFVREAKAMERIWEFLRVTNKKPPVIVPRVIPEMVSREVLVMEFIEGTPIMNLGNEMAKRGIDPGGKIATMAKQKILTDLTLAYGQMILKDALLDYGQVKAMPDDLRLAYANLVIAMADDDFLRTKESFREIGIETWSIADNELEELFQLSLRMFDTRLPPGVTTMSPFAEDSSLNKIGVQSFPEELFSVLRTIQLLRGLTVGMGLRFSCAQQWKPIAEEALLKSGRLKDARSRRAQRSFVRRLFWRDNGNQET</sequence>
<reference evidence="3 4" key="1">
    <citation type="submission" date="2012-08" db="EMBL/GenBank/DDBJ databases">
        <title>Oryza genome evolution.</title>
        <authorList>
            <person name="Wing R.A."/>
        </authorList>
    </citation>
    <scope>NUCLEOTIDE SEQUENCE</scope>
</reference>
<dbReference type="HOGENOM" id="CLU_006533_8_2_1"/>
<dbReference type="PANTHER" id="PTHR43173:SF12">
    <property type="entry name" value="PROTEIN KINASE SUPERFAMILY PROTEIN"/>
    <property type="match status" value="1"/>
</dbReference>
<protein>
    <recommendedName>
        <fullName evidence="2">ABC1 atypical kinase-like domain-containing protein</fullName>
    </recommendedName>
</protein>